<dbReference type="EMBL" id="MNCJ02000317">
    <property type="protein sequence ID" value="KAF5818016.1"/>
    <property type="molecule type" value="Genomic_DNA"/>
</dbReference>
<reference evidence="1" key="2">
    <citation type="submission" date="2020-06" db="EMBL/GenBank/DDBJ databases">
        <title>Helianthus annuus Genome sequencing and assembly Release 2.</title>
        <authorList>
            <person name="Gouzy J."/>
            <person name="Langlade N."/>
            <person name="Munos S."/>
        </authorList>
    </citation>
    <scope>NUCLEOTIDE SEQUENCE</scope>
    <source>
        <tissue evidence="1">Leaves</tissue>
    </source>
</reference>
<dbReference type="AlphaFoldDB" id="A0A9K3NZ80"/>
<accession>A0A9K3NZ80</accession>
<evidence type="ECO:0000313" key="2">
    <source>
        <dbReference type="Proteomes" id="UP000215914"/>
    </source>
</evidence>
<name>A0A9K3NZ80_HELAN</name>
<evidence type="ECO:0000313" key="1">
    <source>
        <dbReference type="EMBL" id="KAF5818016.1"/>
    </source>
</evidence>
<organism evidence="1 2">
    <name type="scientific">Helianthus annuus</name>
    <name type="common">Common sunflower</name>
    <dbReference type="NCBI Taxonomy" id="4232"/>
    <lineage>
        <taxon>Eukaryota</taxon>
        <taxon>Viridiplantae</taxon>
        <taxon>Streptophyta</taxon>
        <taxon>Embryophyta</taxon>
        <taxon>Tracheophyta</taxon>
        <taxon>Spermatophyta</taxon>
        <taxon>Magnoliopsida</taxon>
        <taxon>eudicotyledons</taxon>
        <taxon>Gunneridae</taxon>
        <taxon>Pentapetalae</taxon>
        <taxon>asterids</taxon>
        <taxon>campanulids</taxon>
        <taxon>Asterales</taxon>
        <taxon>Asteraceae</taxon>
        <taxon>Asteroideae</taxon>
        <taxon>Heliantheae alliance</taxon>
        <taxon>Heliantheae</taxon>
        <taxon>Helianthus</taxon>
    </lineage>
</organism>
<sequence>MVANNDLQGFYFAAVLDGHVGFSSVVNFLRECPEQCKEVISTNLVWRNGH</sequence>
<dbReference type="Gramene" id="mRNA:HanXRQr2_Chr02g0059861">
    <property type="protein sequence ID" value="mRNA:HanXRQr2_Chr02g0059861"/>
    <property type="gene ID" value="HanXRQr2_Chr02g0059861"/>
</dbReference>
<gene>
    <name evidence="1" type="ORF">HanXRQr2_Chr02g0059861</name>
</gene>
<proteinExistence type="predicted"/>
<reference evidence="1" key="1">
    <citation type="journal article" date="2017" name="Nature">
        <title>The sunflower genome provides insights into oil metabolism, flowering and Asterid evolution.</title>
        <authorList>
            <person name="Badouin H."/>
            <person name="Gouzy J."/>
            <person name="Grassa C.J."/>
            <person name="Murat F."/>
            <person name="Staton S.E."/>
            <person name="Cottret L."/>
            <person name="Lelandais-Briere C."/>
            <person name="Owens G.L."/>
            <person name="Carrere S."/>
            <person name="Mayjonade B."/>
            <person name="Legrand L."/>
            <person name="Gill N."/>
            <person name="Kane N.C."/>
            <person name="Bowers J.E."/>
            <person name="Hubner S."/>
            <person name="Bellec A."/>
            <person name="Berard A."/>
            <person name="Berges H."/>
            <person name="Blanchet N."/>
            <person name="Boniface M.C."/>
            <person name="Brunel D."/>
            <person name="Catrice O."/>
            <person name="Chaidir N."/>
            <person name="Claudel C."/>
            <person name="Donnadieu C."/>
            <person name="Faraut T."/>
            <person name="Fievet G."/>
            <person name="Helmstetter N."/>
            <person name="King M."/>
            <person name="Knapp S.J."/>
            <person name="Lai Z."/>
            <person name="Le Paslier M.C."/>
            <person name="Lippi Y."/>
            <person name="Lorenzon L."/>
            <person name="Mandel J.R."/>
            <person name="Marage G."/>
            <person name="Marchand G."/>
            <person name="Marquand E."/>
            <person name="Bret-Mestries E."/>
            <person name="Morien E."/>
            <person name="Nambeesan S."/>
            <person name="Nguyen T."/>
            <person name="Pegot-Espagnet P."/>
            <person name="Pouilly N."/>
            <person name="Raftis F."/>
            <person name="Sallet E."/>
            <person name="Schiex T."/>
            <person name="Thomas J."/>
            <person name="Vandecasteele C."/>
            <person name="Vares D."/>
            <person name="Vear F."/>
            <person name="Vautrin S."/>
            <person name="Crespi M."/>
            <person name="Mangin B."/>
            <person name="Burke J.M."/>
            <person name="Salse J."/>
            <person name="Munos S."/>
            <person name="Vincourt P."/>
            <person name="Rieseberg L.H."/>
            <person name="Langlade N.B."/>
        </authorList>
    </citation>
    <scope>NUCLEOTIDE SEQUENCE</scope>
    <source>
        <tissue evidence="1">Leaves</tissue>
    </source>
</reference>
<keyword evidence="2" id="KW-1185">Reference proteome</keyword>
<protein>
    <submittedName>
        <fullName evidence="1">Uncharacterized protein</fullName>
    </submittedName>
</protein>
<comment type="caution">
    <text evidence="1">The sequence shown here is derived from an EMBL/GenBank/DDBJ whole genome shotgun (WGS) entry which is preliminary data.</text>
</comment>
<dbReference type="Proteomes" id="UP000215914">
    <property type="component" value="Unassembled WGS sequence"/>
</dbReference>